<evidence type="ECO:0000313" key="3">
    <source>
        <dbReference type="Proteomes" id="UP000070720"/>
    </source>
</evidence>
<evidence type="ECO:0000313" key="2">
    <source>
        <dbReference type="EnsemblFungi" id="CEF74842"/>
    </source>
</evidence>
<dbReference type="HOGENOM" id="CLU_1896418_0_0_1"/>
<evidence type="ECO:0000313" key="1">
    <source>
        <dbReference type="EMBL" id="CEF74842.1"/>
    </source>
</evidence>
<dbReference type="Proteomes" id="UP000070720">
    <property type="component" value="Chromosome 1"/>
</dbReference>
<accession>A0A098D8R1</accession>
<proteinExistence type="predicted"/>
<reference evidence="2 3" key="1">
    <citation type="journal article" date="2007" name="Science">
        <title>The Fusarium graminearum genome reveals a link between localized polymorphism and pathogen specialization.</title>
        <authorList>
            <person name="Cuomo C.A."/>
            <person name="Gueldener U."/>
            <person name="Xu J.-R."/>
            <person name="Trail F."/>
            <person name="Turgeon B.G."/>
            <person name="Di Pietro A."/>
            <person name="Walton J.D."/>
            <person name="Ma L.-J."/>
            <person name="Baker S.E."/>
            <person name="Rep M."/>
            <person name="Adam G."/>
            <person name="Antoniw J."/>
            <person name="Baldwin T."/>
            <person name="Calvo S.E."/>
            <person name="Chang Y.-L."/>
            <person name="DeCaprio D."/>
            <person name="Gale L.R."/>
            <person name="Gnerre S."/>
            <person name="Goswami R.S."/>
            <person name="Hammond-Kosack K."/>
            <person name="Harris L.J."/>
            <person name="Hilburn K."/>
            <person name="Kennell J.C."/>
            <person name="Kroken S."/>
            <person name="Magnuson J.K."/>
            <person name="Mannhaupt G."/>
            <person name="Mauceli E.W."/>
            <person name="Mewes H.-W."/>
            <person name="Mitterbauer R."/>
            <person name="Muehlbauer G."/>
            <person name="Muensterkoetter M."/>
            <person name="Nelson D."/>
            <person name="O'Donnell K."/>
            <person name="Ouellet T."/>
            <person name="Qi W."/>
            <person name="Quesneville H."/>
            <person name="Roncero M.I.G."/>
            <person name="Seong K.-Y."/>
            <person name="Tetko I.V."/>
            <person name="Urban M."/>
            <person name="Waalwijk C."/>
            <person name="Ward T.J."/>
            <person name="Yao J."/>
            <person name="Birren B.W."/>
            <person name="Kistler H.C."/>
        </authorList>
    </citation>
    <scope>NUCLEOTIDE SEQUENCE [LARGE SCALE GENOMIC DNA]</scope>
    <source>
        <strain evidence="3">ATCC MYA-4620 / CBS 123657 / FGSC 9075 / NRRL 31084 / PH-1</strain>
        <strain evidence="2">PH-1 / ATCC MYA-4620 / FGSC 9075 / NRRL 31084</strain>
    </source>
</reference>
<reference evidence="1 3" key="3">
    <citation type="journal article" date="2015" name="BMC Genomics">
        <title>The completed genome sequence of the pathogenic ascomycete fungus Fusarium graminearum.</title>
        <authorList>
            <person name="King R."/>
            <person name="Urban M."/>
            <person name="Hammond-Kosack M.C."/>
            <person name="Hassani-Pak K."/>
            <person name="Hammond-Kosack K.E."/>
        </authorList>
    </citation>
    <scope>NUCLEOTIDE SEQUENCE [LARGE SCALE GENOMIC DNA]</scope>
    <source>
        <strain evidence="3">ATCC MYA-4620 / CBS 123657 / FGSC 9075 / NRRL 31084 / PH-1</strain>
        <strain evidence="1">PH-1</strain>
    </source>
</reference>
<reference evidence="2 3" key="2">
    <citation type="journal article" date="2010" name="Nature">
        <title>Comparative genomics reveals mobile pathogenicity chromosomes in Fusarium.</title>
        <authorList>
            <person name="Ma L.J."/>
            <person name="van der Does H.C."/>
            <person name="Borkovich K.A."/>
            <person name="Coleman J.J."/>
            <person name="Daboussi M.J."/>
            <person name="Di Pietro A."/>
            <person name="Dufresne M."/>
            <person name="Freitag M."/>
            <person name="Grabherr M."/>
            <person name="Henrissat B."/>
            <person name="Houterman P.M."/>
            <person name="Kang S."/>
            <person name="Shim W.B."/>
            <person name="Woloshuk C."/>
            <person name="Xie X."/>
            <person name="Xu J.R."/>
            <person name="Antoniw J."/>
            <person name="Baker S.E."/>
            <person name="Bluhm B.H."/>
            <person name="Breakspear A."/>
            <person name="Brown D.W."/>
            <person name="Butchko R.A."/>
            <person name="Chapman S."/>
            <person name="Coulson R."/>
            <person name="Coutinho P.M."/>
            <person name="Danchin E.G."/>
            <person name="Diener A."/>
            <person name="Gale L.R."/>
            <person name="Gardiner D.M."/>
            <person name="Goff S."/>
            <person name="Hammond-Kosack K.E."/>
            <person name="Hilburn K."/>
            <person name="Hua-Van A."/>
            <person name="Jonkers W."/>
            <person name="Kazan K."/>
            <person name="Kodira C.D."/>
            <person name="Koehrsen M."/>
            <person name="Kumar L."/>
            <person name="Lee Y.H."/>
            <person name="Li L."/>
            <person name="Manners J.M."/>
            <person name="Miranda-Saavedra D."/>
            <person name="Mukherjee M."/>
            <person name="Park G."/>
            <person name="Park J."/>
            <person name="Park S.Y."/>
            <person name="Proctor R.H."/>
            <person name="Regev A."/>
            <person name="Ruiz-Roldan M.C."/>
            <person name="Sain D."/>
            <person name="Sakthikumar S."/>
            <person name="Sykes S."/>
            <person name="Schwartz D.C."/>
            <person name="Turgeon B.G."/>
            <person name="Wapinski I."/>
            <person name="Yoder O."/>
            <person name="Young S."/>
            <person name="Zeng Q."/>
            <person name="Zhou S."/>
            <person name="Galagan J."/>
            <person name="Cuomo C.A."/>
            <person name="Kistler H.C."/>
            <person name="Rep M."/>
        </authorList>
    </citation>
    <scope>GENOME REANNOTATION</scope>
    <source>
        <strain evidence="3">ATCC MYA-4620 / CBS 123657 / FGSC 9075 / NRRL 31084 / PH-1</strain>
        <strain evidence="2">PH-1 / ATCC MYA-4620 / FGSC 9075 / NRRL 31084</strain>
    </source>
</reference>
<keyword evidence="3" id="KW-1185">Reference proteome</keyword>
<name>I1S5N4_GIBZE</name>
<sequence length="134" mass="14859">MATHPFVKDPEVQPSLFPLIFNEPFCICHDDVTNSILLKILVRMTSFILPYSHDNKVLPTTAWIQISGSCPGFLREHSIVVPDLTARPLASSGFCYTPADRLLVEKVPGSQSTGLDPLLIAYYYLVAFPVPLGR</sequence>
<accession>I1S5N4</accession>
<organism evidence="1 3">
    <name type="scientific">Gibberella zeae (strain ATCC MYA-4620 / CBS 123657 / FGSC 9075 / NRRL 31084 / PH-1)</name>
    <name type="common">Wheat head blight fungus</name>
    <name type="synonym">Fusarium graminearum</name>
    <dbReference type="NCBI Taxonomy" id="229533"/>
    <lineage>
        <taxon>Eukaryota</taxon>
        <taxon>Fungi</taxon>
        <taxon>Dikarya</taxon>
        <taxon>Ascomycota</taxon>
        <taxon>Pezizomycotina</taxon>
        <taxon>Sordariomycetes</taxon>
        <taxon>Hypocreomycetidae</taxon>
        <taxon>Hypocreales</taxon>
        <taxon>Nectriaceae</taxon>
        <taxon>Fusarium</taxon>
    </lineage>
</organism>
<dbReference type="EnsemblFungi" id="CEF74842">
    <property type="protein sequence ID" value="CEF74842"/>
    <property type="gene ID" value="FGRRES_12155"/>
</dbReference>
<gene>
    <name evidence="1" type="ORF">FGRAMPH1_01T06075</name>
</gene>
<dbReference type="VEuPathDB" id="FungiDB:FGRAMPH1_01G06075"/>
<dbReference type="AlphaFoldDB" id="I1S5N4"/>
<dbReference type="KEGG" id="fgr:FGSG_12155"/>
<protein>
    <submittedName>
        <fullName evidence="1">Chromosome 1, complete genome</fullName>
    </submittedName>
</protein>
<dbReference type="RefSeq" id="XP_011318467.1">
    <property type="nucleotide sequence ID" value="XM_011320165.1"/>
</dbReference>
<dbReference type="InParanoid" id="I1S5N4"/>
<reference evidence="2" key="4">
    <citation type="submission" date="2017-01" db="UniProtKB">
        <authorList>
            <consortium name="EnsemblFungi"/>
        </authorList>
    </citation>
    <scope>IDENTIFICATION</scope>
    <source>
        <strain evidence="2">PH-1 / ATCC MYA-4620 / FGSC 9075 / NRRL 31084</strain>
    </source>
</reference>
<dbReference type="EMBL" id="HG970332">
    <property type="protein sequence ID" value="CEF74842.1"/>
    <property type="molecule type" value="Genomic_DNA"/>
</dbReference>